<keyword evidence="1" id="KW-0812">Transmembrane</keyword>
<evidence type="ECO:0000313" key="3">
    <source>
        <dbReference type="Proteomes" id="UP000184543"/>
    </source>
</evidence>
<dbReference type="AlphaFoldDB" id="A0A1M6EQK8"/>
<keyword evidence="1" id="KW-1133">Transmembrane helix</keyword>
<dbReference type="EMBL" id="FQYU01000002">
    <property type="protein sequence ID" value="SHI87743.1"/>
    <property type="molecule type" value="Genomic_DNA"/>
</dbReference>
<accession>A0A1M6EQK8</accession>
<evidence type="ECO:0000256" key="1">
    <source>
        <dbReference type="SAM" id="Phobius"/>
    </source>
</evidence>
<name>A0A1M6EQK8_9FLAO</name>
<feature type="transmembrane region" description="Helical" evidence="1">
    <location>
        <begin position="20"/>
        <end position="42"/>
    </location>
</feature>
<dbReference type="Proteomes" id="UP000184543">
    <property type="component" value="Unassembled WGS sequence"/>
</dbReference>
<dbReference type="RefSeq" id="WP_170863122.1">
    <property type="nucleotide sequence ID" value="NZ_FQYU01000002.1"/>
</dbReference>
<evidence type="ECO:0000313" key="2">
    <source>
        <dbReference type="EMBL" id="SHI87743.1"/>
    </source>
</evidence>
<reference evidence="3" key="1">
    <citation type="submission" date="2016-11" db="EMBL/GenBank/DDBJ databases">
        <authorList>
            <person name="Varghese N."/>
            <person name="Submissions S."/>
        </authorList>
    </citation>
    <scope>NUCLEOTIDE SEQUENCE [LARGE SCALE GENOMIC DNA]</scope>
    <source>
        <strain evidence="3">DSM 19858</strain>
    </source>
</reference>
<sequence>MDVWNTIIENSALNGMPKWYRALTLSLFGLIAAIVLYSYYVLLVHGPDMIVRFSY</sequence>
<keyword evidence="3" id="KW-1185">Reference proteome</keyword>
<protein>
    <submittedName>
        <fullName evidence="2">Uncharacterized protein</fullName>
    </submittedName>
</protein>
<keyword evidence="1" id="KW-0472">Membrane</keyword>
<proteinExistence type="predicted"/>
<organism evidence="2 3">
    <name type="scientific">Pseudozobellia thermophila</name>
    <dbReference type="NCBI Taxonomy" id="192903"/>
    <lineage>
        <taxon>Bacteria</taxon>
        <taxon>Pseudomonadati</taxon>
        <taxon>Bacteroidota</taxon>
        <taxon>Flavobacteriia</taxon>
        <taxon>Flavobacteriales</taxon>
        <taxon>Flavobacteriaceae</taxon>
        <taxon>Pseudozobellia</taxon>
    </lineage>
</organism>
<gene>
    <name evidence="2" type="ORF">SAMN04488513_102144</name>
</gene>